<dbReference type="RefSeq" id="WP_154534462.1">
    <property type="nucleotide sequence ID" value="NZ_VUNG01000023.1"/>
</dbReference>
<accession>A0A7K0KG20</accession>
<dbReference type="SUPFAM" id="SSF56935">
    <property type="entry name" value="Porins"/>
    <property type="match status" value="1"/>
</dbReference>
<gene>
    <name evidence="4" type="ORF">FYJ73_09365</name>
</gene>
<protein>
    <submittedName>
        <fullName evidence="4">TonB-dependent receptor</fullName>
    </submittedName>
</protein>
<keyword evidence="1" id="KW-0813">Transport</keyword>
<dbReference type="InterPro" id="IPR012910">
    <property type="entry name" value="Plug_dom"/>
</dbReference>
<dbReference type="InterPro" id="IPR039426">
    <property type="entry name" value="TonB-dep_rcpt-like"/>
</dbReference>
<dbReference type="InterPro" id="IPR037066">
    <property type="entry name" value="Plug_dom_sf"/>
</dbReference>
<keyword evidence="4" id="KW-0675">Receptor</keyword>
<dbReference type="Pfam" id="PF07715">
    <property type="entry name" value="Plug"/>
    <property type="match status" value="1"/>
</dbReference>
<evidence type="ECO:0000313" key="4">
    <source>
        <dbReference type="EMBL" id="MST84872.1"/>
    </source>
</evidence>
<keyword evidence="1" id="KW-1134">Transmembrane beta strand</keyword>
<organism evidence="4 5">
    <name type="scientific">Hallella mizrahii</name>
    <dbReference type="NCBI Taxonomy" id="2606637"/>
    <lineage>
        <taxon>Bacteria</taxon>
        <taxon>Pseudomonadati</taxon>
        <taxon>Bacteroidota</taxon>
        <taxon>Bacteroidia</taxon>
        <taxon>Bacteroidales</taxon>
        <taxon>Prevotellaceae</taxon>
        <taxon>Hallella</taxon>
    </lineage>
</organism>
<comment type="subcellular location">
    <subcellularLocation>
        <location evidence="1">Cell outer membrane</location>
        <topology evidence="1">Multi-pass membrane protein</topology>
    </subcellularLocation>
</comment>
<dbReference type="GO" id="GO:0009279">
    <property type="term" value="C:cell outer membrane"/>
    <property type="evidence" value="ECO:0007669"/>
    <property type="project" value="UniProtKB-SubCell"/>
</dbReference>
<proteinExistence type="inferred from homology"/>
<dbReference type="Gene3D" id="2.60.40.1120">
    <property type="entry name" value="Carboxypeptidase-like, regulatory domain"/>
    <property type="match status" value="1"/>
</dbReference>
<evidence type="ECO:0000313" key="5">
    <source>
        <dbReference type="Proteomes" id="UP000438914"/>
    </source>
</evidence>
<name>A0A7K0KG20_9BACT</name>
<feature type="domain" description="TonB-dependent receptor plug" evidence="3">
    <location>
        <begin position="136"/>
        <end position="216"/>
    </location>
</feature>
<keyword evidence="5" id="KW-1185">Reference proteome</keyword>
<dbReference type="Proteomes" id="UP000438914">
    <property type="component" value="Unassembled WGS sequence"/>
</dbReference>
<comment type="similarity">
    <text evidence="1">Belongs to the TonB-dependent receptor family.</text>
</comment>
<keyword evidence="1" id="KW-0998">Cell outer membrane</keyword>
<dbReference type="InterPro" id="IPR008969">
    <property type="entry name" value="CarboxyPept-like_regulatory"/>
</dbReference>
<reference evidence="4 5" key="1">
    <citation type="submission" date="2019-08" db="EMBL/GenBank/DDBJ databases">
        <title>In-depth cultivation of the pig gut microbiome towards novel bacterial diversity and tailored functional studies.</title>
        <authorList>
            <person name="Wylensek D."/>
            <person name="Hitch T.C.A."/>
            <person name="Clavel T."/>
        </authorList>
    </citation>
    <scope>NUCLEOTIDE SEQUENCE [LARGE SCALE GENOMIC DNA]</scope>
    <source>
        <strain evidence="4 5">LKV-178-WT-2A</strain>
    </source>
</reference>
<evidence type="ECO:0000256" key="1">
    <source>
        <dbReference type="PROSITE-ProRule" id="PRU01360"/>
    </source>
</evidence>
<comment type="caution">
    <text evidence="4">The sequence shown here is derived from an EMBL/GenBank/DDBJ whole genome shotgun (WGS) entry which is preliminary data.</text>
</comment>
<keyword evidence="1" id="KW-0812">Transmembrane</keyword>
<feature type="region of interest" description="Disordered" evidence="2">
    <location>
        <begin position="116"/>
        <end position="136"/>
    </location>
</feature>
<dbReference type="Gene3D" id="2.170.130.10">
    <property type="entry name" value="TonB-dependent receptor, plug domain"/>
    <property type="match status" value="1"/>
</dbReference>
<dbReference type="Pfam" id="PF13620">
    <property type="entry name" value="CarboxypepD_reg"/>
    <property type="match status" value="1"/>
</dbReference>
<dbReference type="PROSITE" id="PS52016">
    <property type="entry name" value="TONB_DEPENDENT_REC_3"/>
    <property type="match status" value="1"/>
</dbReference>
<evidence type="ECO:0000256" key="2">
    <source>
        <dbReference type="SAM" id="MobiDB-lite"/>
    </source>
</evidence>
<dbReference type="SUPFAM" id="SSF49464">
    <property type="entry name" value="Carboxypeptidase regulatory domain-like"/>
    <property type="match status" value="1"/>
</dbReference>
<dbReference type="AlphaFoldDB" id="A0A7K0KG20"/>
<keyword evidence="1" id="KW-0472">Membrane</keyword>
<evidence type="ECO:0000259" key="3">
    <source>
        <dbReference type="Pfam" id="PF07715"/>
    </source>
</evidence>
<dbReference type="EMBL" id="VUNG01000023">
    <property type="protein sequence ID" value="MST84872.1"/>
    <property type="molecule type" value="Genomic_DNA"/>
</dbReference>
<sequence length="791" mass="89770">MIRRLFILMILTLLGLDGMAQSFTLHGRVIDEDGNPVEFASVSCLQQGKATVTSAHGNYSLTLHSADSVVVKFSMLGYRTKTRVLRKPKGPQTLQVTLYGMANTLGQVDVTGQKIQSGQGQELSTKDMKGSPSTTGNAVEELVQSQAGVSTHSELSSQYNVRGGAFDENSVYINNVEVYRPFLVRSGQQEGLSVINPDMVERISFSTGGFETKYGDKMSSALDITYRQPKHAEASATVSLLGASAYVGLGSKNFSWTNGLRYKTTKYLLGSMETNGEYKPNFLDYQTYLHWRPNRLWSFDIIGNVSDNHYTFQPESRETTFGTLEDVKSFKVYFDGQEKDRFQTYFGTIGITRHWGDSTSVSLLGSAFTTSEREQYDIQGQYWLTQTETSEDLGVGTYFQHARNYLKARVGSVKLLVSHKTASHNIEGAFTFKKEHIEENSREYEMRDSAGYSIPHTGKDLYMIYSLRAKNQLDANRTEVYLQDTWRFHRNDSSTLYTLNYGVRFSHWNFNRESTLSPRVSLGITPSWNRDLTFRLATGLYYQAPFFKELRDTSTVYGMTVASLNNKVKSQRAIHVIGGMDYRFKVNNRPYRFSAEAYYKFLHNLIPYSVSNVQVVYYGDHTATGHAAGVDLKLYGEFVPGTDSWITFSFMNTKMNVDGRSLPLPTDQRFAAHLFFTDYFPGTTRWKMSLRLTYADGLPFSTPHRELTSASFRAPAYKRADIGMSYRLYDNSDHHSSHWLKNIWLGIDCLNLLGINNVNSYYWVTDVVGQQYAVPNYLTGRRINAKVTVEF</sequence>